<evidence type="ECO:0000313" key="1">
    <source>
        <dbReference type="EMBL" id="SMF38970.1"/>
    </source>
</evidence>
<proteinExistence type="predicted"/>
<dbReference type="Proteomes" id="UP000192917">
    <property type="component" value="Unassembled WGS sequence"/>
</dbReference>
<gene>
    <name evidence="1" type="ORF">SAMN05428998_11396</name>
</gene>
<organism evidence="1 2">
    <name type="scientific">Tistlia consotensis USBA 355</name>
    <dbReference type="NCBI Taxonomy" id="560819"/>
    <lineage>
        <taxon>Bacteria</taxon>
        <taxon>Pseudomonadati</taxon>
        <taxon>Pseudomonadota</taxon>
        <taxon>Alphaproteobacteria</taxon>
        <taxon>Rhodospirillales</taxon>
        <taxon>Rhodovibrionaceae</taxon>
        <taxon>Tistlia</taxon>
    </lineage>
</organism>
<dbReference type="EMBL" id="FWZX01000013">
    <property type="protein sequence ID" value="SMF38970.1"/>
    <property type="molecule type" value="Genomic_DNA"/>
</dbReference>
<dbReference type="AlphaFoldDB" id="A0A1Y6C196"/>
<reference evidence="1 2" key="1">
    <citation type="submission" date="2017-04" db="EMBL/GenBank/DDBJ databases">
        <authorList>
            <person name="Afonso C.L."/>
            <person name="Miller P.J."/>
            <person name="Scott M.A."/>
            <person name="Spackman E."/>
            <person name="Goraichik I."/>
            <person name="Dimitrov K.M."/>
            <person name="Suarez D.L."/>
            <person name="Swayne D.E."/>
        </authorList>
    </citation>
    <scope>NUCLEOTIDE SEQUENCE [LARGE SCALE GENOMIC DNA]</scope>
    <source>
        <strain evidence="1 2">USBA 355</strain>
    </source>
</reference>
<name>A0A1Y6C196_9PROT</name>
<protein>
    <recommendedName>
        <fullName evidence="3">DUF3037 domain-containing protein</fullName>
    </recommendedName>
</protein>
<sequence length="284" mass="32424">MTTKNAYSYTVLRYVHDVVSGEAMNVGVVMHVAAEGFLKIHTRKTIGRLKQVFPDLDREAFVMTMRAVDRGISAAAKNMRKEPLFDSKSDALSHALNVLPRDDSALQWSFVGKGLTNDPQKTFDQLYERFVSHYDQKLDRRRTDEDVWRPVKEKLSERGVVVPFGPKKVIGRQDQIEFKKAWKNGCWHAYEPVSLDLADAEGIKDKARRWRGHLSAVADGVKEDIELHFILGRPQNRSLMKAYESAKEILRGADFASEVVDEDQLDRLVSSIEDEYRSHTQASD</sequence>
<keyword evidence="2" id="KW-1185">Reference proteome</keyword>
<dbReference type="InterPro" id="IPR021398">
    <property type="entry name" value="DUF3037"/>
</dbReference>
<dbReference type="Pfam" id="PF11236">
    <property type="entry name" value="DUF3037"/>
    <property type="match status" value="1"/>
</dbReference>
<evidence type="ECO:0008006" key="3">
    <source>
        <dbReference type="Google" id="ProtNLM"/>
    </source>
</evidence>
<dbReference type="RefSeq" id="WP_085123773.1">
    <property type="nucleotide sequence ID" value="NZ_FWZX01000013.1"/>
</dbReference>
<accession>A0A1Y6C196</accession>
<evidence type="ECO:0000313" key="2">
    <source>
        <dbReference type="Proteomes" id="UP000192917"/>
    </source>
</evidence>